<gene>
    <name evidence="2" type="ORF">SPHA_68409</name>
</gene>
<feature type="transmembrane region" description="Helical" evidence="1">
    <location>
        <begin position="253"/>
        <end position="271"/>
    </location>
</feature>
<reference evidence="2" key="1">
    <citation type="submission" date="2021-01" db="EMBL/GenBank/DDBJ databases">
        <authorList>
            <person name="Li R."/>
            <person name="Bekaert M."/>
        </authorList>
    </citation>
    <scope>NUCLEOTIDE SEQUENCE</scope>
    <source>
        <strain evidence="2">Farmed</strain>
    </source>
</reference>
<evidence type="ECO:0000313" key="3">
    <source>
        <dbReference type="Proteomes" id="UP000597762"/>
    </source>
</evidence>
<dbReference type="Proteomes" id="UP000597762">
    <property type="component" value="Unassembled WGS sequence"/>
</dbReference>
<feature type="transmembrane region" description="Helical" evidence="1">
    <location>
        <begin position="631"/>
        <end position="659"/>
    </location>
</feature>
<comment type="caution">
    <text evidence="2">The sequence shown here is derived from an EMBL/GenBank/DDBJ whole genome shotgun (WGS) entry which is preliminary data.</text>
</comment>
<feature type="transmembrane region" description="Helical" evidence="1">
    <location>
        <begin position="12"/>
        <end position="40"/>
    </location>
</feature>
<keyword evidence="1" id="KW-0472">Membrane</keyword>
<name>A0A812E4Z0_ACAPH</name>
<sequence>MIFKLISPPSYTIFICYLFLSVSPTKFITSSFSFSIATIFTSSSFKYSHHIYPLPTKLPPLFTLFLTNFHIYTLLLTKLHQIYLFLTKQPNIYPLLSLISTNVTSSFAQIYTIFPDIFFLLTRHFLFLKVYDIFLFLLIHLPFSIPNIYLFLFLTKSPKFTYSFTKQHDIYLFFSLSSTKFTYSSPSNTTFTSSSLRYMIFKLSPIYYIFTLFLTFFLFQIYTLSSPSNSDIYPLSSLTPPKFTLFLTKQHDIYLFSFIKLPLPFFTLLPLTKQHDIYLSSLRYMTFKLFLTKLHHIYTLPHQAPPNLHLTIPHKQHDIYPLLFKLHQIYIIPHQATRYLPSSSLRYMTFKLFLTKLHHIYTLPHQAPPNLHYSSPSNTTFTLFFIKSYLHSSSLSSPIYIILTKQHDPFFFIKLHQIYIYSHQATRHLPSSSLRYMTFKFFLTKLHHIYTLPFPPKFTLFHQATRHLPSSSLRYMTFPFLTTTPYLHSSSPSSTLIYVILTKQHLHLLLFFIKYSLIYLPHFCLLSPSSTQFTFFLLSNTTFTSSLPFNNIYLLSFCLSYLPHPFLLYLLCYLILCLSPNIFYLFLLPFSIPNILTLFFCLLYSLICFFIPHQATRYLPLPFLKYSPNIYLFLCLLYSPNKFTSILCLLVYPNIYLFLCIKYSPNMLPLPLPFSIDSFAFLFLSSFAFYIALICYLLPLPFIALICYLFLLPRHYSLISSSSFCILYSLIFTSSFHLLNSLLPSSSFIIPLILCLLV</sequence>
<feature type="transmembrane region" description="Helical" evidence="1">
    <location>
        <begin position="679"/>
        <end position="711"/>
    </location>
</feature>
<dbReference type="AlphaFoldDB" id="A0A812E4Z0"/>
<feature type="transmembrane region" description="Helical" evidence="1">
    <location>
        <begin position="92"/>
        <end position="113"/>
    </location>
</feature>
<keyword evidence="1" id="KW-0812">Transmembrane</keyword>
<feature type="transmembrane region" description="Helical" evidence="1">
    <location>
        <begin position="566"/>
        <end position="586"/>
    </location>
</feature>
<evidence type="ECO:0000313" key="2">
    <source>
        <dbReference type="EMBL" id="CAE1317913.1"/>
    </source>
</evidence>
<keyword evidence="3" id="KW-1185">Reference proteome</keyword>
<accession>A0A812E4Z0</accession>
<feature type="transmembrane region" description="Helical" evidence="1">
    <location>
        <begin position="206"/>
        <end position="225"/>
    </location>
</feature>
<proteinExistence type="predicted"/>
<feature type="transmembrane region" description="Helical" evidence="1">
    <location>
        <begin position="718"/>
        <end position="739"/>
    </location>
</feature>
<feature type="transmembrane region" description="Helical" evidence="1">
    <location>
        <begin position="60"/>
        <end position="80"/>
    </location>
</feature>
<keyword evidence="1" id="KW-1133">Transmembrane helix</keyword>
<evidence type="ECO:0000256" key="1">
    <source>
        <dbReference type="SAM" id="Phobius"/>
    </source>
</evidence>
<feature type="transmembrane region" description="Helical" evidence="1">
    <location>
        <begin position="592"/>
        <end position="611"/>
    </location>
</feature>
<organism evidence="2 3">
    <name type="scientific">Acanthosepion pharaonis</name>
    <name type="common">Pharaoh cuttlefish</name>
    <name type="synonym">Sepia pharaonis</name>
    <dbReference type="NCBI Taxonomy" id="158019"/>
    <lineage>
        <taxon>Eukaryota</taxon>
        <taxon>Metazoa</taxon>
        <taxon>Spiralia</taxon>
        <taxon>Lophotrochozoa</taxon>
        <taxon>Mollusca</taxon>
        <taxon>Cephalopoda</taxon>
        <taxon>Coleoidea</taxon>
        <taxon>Decapodiformes</taxon>
        <taxon>Sepiida</taxon>
        <taxon>Sepiina</taxon>
        <taxon>Sepiidae</taxon>
        <taxon>Acanthosepion</taxon>
    </lineage>
</organism>
<dbReference type="EMBL" id="CAHIKZ030004979">
    <property type="protein sequence ID" value="CAE1317913.1"/>
    <property type="molecule type" value="Genomic_DNA"/>
</dbReference>
<protein>
    <submittedName>
        <fullName evidence="2">Uncharacterized protein</fullName>
    </submittedName>
</protein>
<feature type="transmembrane region" description="Helical" evidence="1">
    <location>
        <begin position="133"/>
        <end position="154"/>
    </location>
</feature>